<feature type="transmembrane region" description="Helical" evidence="1">
    <location>
        <begin position="6"/>
        <end position="25"/>
    </location>
</feature>
<dbReference type="EMBL" id="JAWJEJ010000001">
    <property type="protein sequence ID" value="MDV3456008.1"/>
    <property type="molecule type" value="Genomic_DNA"/>
</dbReference>
<keyword evidence="1" id="KW-1133">Transmembrane helix</keyword>
<reference evidence="2 3" key="1">
    <citation type="submission" date="2023-10" db="EMBL/GenBank/DDBJ databases">
        <title>Sphingomonas sp. HF-S4 16S ribosomal RNA gene Genome sequencing and assembly.</title>
        <authorList>
            <person name="Lee H."/>
        </authorList>
    </citation>
    <scope>NUCLEOTIDE SEQUENCE [LARGE SCALE GENOMIC DNA]</scope>
    <source>
        <strain evidence="2 3">HF-S4</strain>
    </source>
</reference>
<keyword evidence="3" id="KW-1185">Reference proteome</keyword>
<dbReference type="RefSeq" id="WP_317225211.1">
    <property type="nucleotide sequence ID" value="NZ_JAWJEJ010000001.1"/>
</dbReference>
<keyword evidence="1" id="KW-0472">Membrane</keyword>
<organism evidence="2 3">
    <name type="scientific">Sphingomonas agrestis</name>
    <dbReference type="NCBI Taxonomy" id="3080540"/>
    <lineage>
        <taxon>Bacteria</taxon>
        <taxon>Pseudomonadati</taxon>
        <taxon>Pseudomonadota</taxon>
        <taxon>Alphaproteobacteria</taxon>
        <taxon>Sphingomonadales</taxon>
        <taxon>Sphingomonadaceae</taxon>
        <taxon>Sphingomonas</taxon>
    </lineage>
</organism>
<protein>
    <submittedName>
        <fullName evidence="2">Uncharacterized protein</fullName>
    </submittedName>
</protein>
<proteinExistence type="predicted"/>
<name>A0ABU3Y462_9SPHN</name>
<accession>A0ABU3Y462</accession>
<gene>
    <name evidence="2" type="ORF">RZN05_03370</name>
</gene>
<evidence type="ECO:0000313" key="3">
    <source>
        <dbReference type="Proteomes" id="UP001273531"/>
    </source>
</evidence>
<sequence length="99" mass="10558">MPIGAFAAIFAFLILTTFASGYWLLLRANAIAREADTPDNEIVPGRTRPPSRRTSRTGLWTAAALFGASCIGLGTFLALYVSGAIASDWTANDPTVQRP</sequence>
<comment type="caution">
    <text evidence="2">The sequence shown here is derived from an EMBL/GenBank/DDBJ whole genome shotgun (WGS) entry which is preliminary data.</text>
</comment>
<dbReference type="Proteomes" id="UP001273531">
    <property type="component" value="Unassembled WGS sequence"/>
</dbReference>
<feature type="transmembrane region" description="Helical" evidence="1">
    <location>
        <begin position="58"/>
        <end position="81"/>
    </location>
</feature>
<evidence type="ECO:0000313" key="2">
    <source>
        <dbReference type="EMBL" id="MDV3456008.1"/>
    </source>
</evidence>
<keyword evidence="1" id="KW-0812">Transmembrane</keyword>
<evidence type="ECO:0000256" key="1">
    <source>
        <dbReference type="SAM" id="Phobius"/>
    </source>
</evidence>